<dbReference type="GO" id="GO:0016117">
    <property type="term" value="P:carotenoid biosynthetic process"/>
    <property type="evidence" value="ECO:0007669"/>
    <property type="project" value="UniProtKB-KW"/>
</dbReference>
<evidence type="ECO:0000259" key="6">
    <source>
        <dbReference type="Pfam" id="PF01593"/>
    </source>
</evidence>
<evidence type="ECO:0000256" key="5">
    <source>
        <dbReference type="RuleBase" id="RU362075"/>
    </source>
</evidence>
<reference evidence="7" key="1">
    <citation type="submission" date="2020-02" db="EMBL/GenBank/DDBJ databases">
        <authorList>
            <person name="Meier V. D."/>
        </authorList>
    </citation>
    <scope>NUCLEOTIDE SEQUENCE</scope>
    <source>
        <strain evidence="7">AVDCRST_MAG89</strain>
    </source>
</reference>
<evidence type="ECO:0000256" key="3">
    <source>
        <dbReference type="ARBA" id="ARBA00022746"/>
    </source>
</evidence>
<comment type="similarity">
    <text evidence="2 5">Belongs to the carotenoid/retinoid oxidoreductase family.</text>
</comment>
<protein>
    <submittedName>
        <fullName evidence="7">Phytoene dehydrogenase</fullName>
        <ecNumber evidence="7">1.14.99.-</ecNumber>
    </submittedName>
</protein>
<dbReference type="InterPro" id="IPR014105">
    <property type="entry name" value="Carotenoid/retinoid_OxRdtase"/>
</dbReference>
<dbReference type="SUPFAM" id="SSF51905">
    <property type="entry name" value="FAD/NAD(P)-binding domain"/>
    <property type="match status" value="1"/>
</dbReference>
<keyword evidence="3 5" id="KW-0125">Carotenoid biosynthesis</keyword>
<dbReference type="InterPro" id="IPR002937">
    <property type="entry name" value="Amino_oxidase"/>
</dbReference>
<dbReference type="NCBIfam" id="TIGR02734">
    <property type="entry name" value="crtI_fam"/>
    <property type="match status" value="1"/>
</dbReference>
<accession>A0A6J4LKH8</accession>
<dbReference type="AlphaFoldDB" id="A0A6J4LKH8"/>
<dbReference type="PANTHER" id="PTHR43734:SF3">
    <property type="entry name" value="B-CAROTENE KETOLASE"/>
    <property type="match status" value="1"/>
</dbReference>
<organism evidence="7">
    <name type="scientific">uncultured Gemmatimonadota bacterium</name>
    <dbReference type="NCBI Taxonomy" id="203437"/>
    <lineage>
        <taxon>Bacteria</taxon>
        <taxon>Pseudomonadati</taxon>
        <taxon>Gemmatimonadota</taxon>
        <taxon>environmental samples</taxon>
    </lineage>
</organism>
<name>A0A6J4LKH8_9BACT</name>
<feature type="domain" description="Amine oxidase" evidence="6">
    <location>
        <begin position="8"/>
        <end position="262"/>
    </location>
</feature>
<dbReference type="GO" id="GO:0016491">
    <property type="term" value="F:oxidoreductase activity"/>
    <property type="evidence" value="ECO:0007669"/>
    <property type="project" value="UniProtKB-KW"/>
</dbReference>
<sequence>GTTSIVAGLVKLLGEMDVDVRMSSPVEEIEVSGGRAVAVRTADGQRFAADVVVANADPSRVYGQMVGPAHRRRHTNRSLRRRRQSMSLFVAYFGSRKQFPELAHHTIVLGDRYKPLLDDIFTRRVLADDFSLYLHAPTRTDPSLAPEGNEGFYVLSPVPNTRSGIDWSREAQPYWERIRASLEKRLLPGLGESPVKPFFLTPHDFEHTLRSEDGAAFGLEPSLTQSAYFRYHNRSEDVGGLYFVGAGTHPGGGVPGVLCSARVLDRVVPAPRRAA</sequence>
<dbReference type="EC" id="1.14.99.-" evidence="7"/>
<evidence type="ECO:0000256" key="4">
    <source>
        <dbReference type="ARBA" id="ARBA00023002"/>
    </source>
</evidence>
<dbReference type="EMBL" id="CADCTV010000489">
    <property type="protein sequence ID" value="CAA9334357.1"/>
    <property type="molecule type" value="Genomic_DNA"/>
</dbReference>
<proteinExistence type="inferred from homology"/>
<comment type="pathway">
    <text evidence="1 5">Carotenoid biosynthesis.</text>
</comment>
<keyword evidence="4 5" id="KW-0560">Oxidoreductase</keyword>
<dbReference type="Gene3D" id="3.50.50.60">
    <property type="entry name" value="FAD/NAD(P)-binding domain"/>
    <property type="match status" value="1"/>
</dbReference>
<evidence type="ECO:0000256" key="1">
    <source>
        <dbReference type="ARBA" id="ARBA00004829"/>
    </source>
</evidence>
<dbReference type="InterPro" id="IPR036188">
    <property type="entry name" value="FAD/NAD-bd_sf"/>
</dbReference>
<dbReference type="PANTHER" id="PTHR43734">
    <property type="entry name" value="PHYTOENE DESATURASE"/>
    <property type="match status" value="1"/>
</dbReference>
<dbReference type="Pfam" id="PF01593">
    <property type="entry name" value="Amino_oxidase"/>
    <property type="match status" value="1"/>
</dbReference>
<evidence type="ECO:0000256" key="2">
    <source>
        <dbReference type="ARBA" id="ARBA00006046"/>
    </source>
</evidence>
<gene>
    <name evidence="7" type="ORF">AVDCRST_MAG89-2295</name>
</gene>
<feature type="non-terminal residue" evidence="7">
    <location>
        <position position="1"/>
    </location>
</feature>
<evidence type="ECO:0000313" key="7">
    <source>
        <dbReference type="EMBL" id="CAA9334357.1"/>
    </source>
</evidence>